<dbReference type="EMBL" id="JASJQH010000933">
    <property type="protein sequence ID" value="KAK9762503.1"/>
    <property type="molecule type" value="Genomic_DNA"/>
</dbReference>
<keyword evidence="4" id="KW-1185">Reference proteome</keyword>
<accession>A0ABR2WLU6</accession>
<evidence type="ECO:0000313" key="4">
    <source>
        <dbReference type="Proteomes" id="UP001479436"/>
    </source>
</evidence>
<protein>
    <submittedName>
        <fullName evidence="3">Overproduction-induced pheromone-resistant</fullName>
    </submittedName>
</protein>
<evidence type="ECO:0000313" key="3">
    <source>
        <dbReference type="EMBL" id="KAK9762503.1"/>
    </source>
</evidence>
<dbReference type="InterPro" id="IPR018571">
    <property type="entry name" value="Membrane_anchor_Opy2_N"/>
</dbReference>
<keyword evidence="1" id="KW-0732">Signal</keyword>
<feature type="domain" description="Membrane anchor Opy2 N-terminal" evidence="2">
    <location>
        <begin position="71"/>
        <end position="104"/>
    </location>
</feature>
<sequence length="120" mass="13243">MYILSILLLATATALVHAQESCPSVPDCSRDCPKDTECRFSGTLSNNCPQSVCLKTLTSKVSKSIRRTGACVQCFVGPICPVCDDDEICVYDYRDCTKCPTGRCTKHHGIGDKHKRYSLY</sequence>
<proteinExistence type="predicted"/>
<feature type="signal peptide" evidence="1">
    <location>
        <begin position="1"/>
        <end position="18"/>
    </location>
</feature>
<reference evidence="3 4" key="1">
    <citation type="submission" date="2023-04" db="EMBL/GenBank/DDBJ databases">
        <title>Genome of Basidiobolus ranarum AG-B5.</title>
        <authorList>
            <person name="Stajich J.E."/>
            <person name="Carter-House D."/>
            <person name="Gryganskyi A."/>
        </authorList>
    </citation>
    <scope>NUCLEOTIDE SEQUENCE [LARGE SCALE GENOMIC DNA]</scope>
    <source>
        <strain evidence="3 4">AG-B5</strain>
    </source>
</reference>
<organism evidence="3 4">
    <name type="scientific">Basidiobolus ranarum</name>
    <dbReference type="NCBI Taxonomy" id="34480"/>
    <lineage>
        <taxon>Eukaryota</taxon>
        <taxon>Fungi</taxon>
        <taxon>Fungi incertae sedis</taxon>
        <taxon>Zoopagomycota</taxon>
        <taxon>Entomophthoromycotina</taxon>
        <taxon>Basidiobolomycetes</taxon>
        <taxon>Basidiobolales</taxon>
        <taxon>Basidiobolaceae</taxon>
        <taxon>Basidiobolus</taxon>
    </lineage>
</organism>
<comment type="caution">
    <text evidence="3">The sequence shown here is derived from an EMBL/GenBank/DDBJ whole genome shotgun (WGS) entry which is preliminary data.</text>
</comment>
<gene>
    <name evidence="3" type="primary">OPY2</name>
    <name evidence="3" type="ORF">K7432_011691</name>
</gene>
<feature type="chain" id="PRO_5047483447" evidence="1">
    <location>
        <begin position="19"/>
        <end position="120"/>
    </location>
</feature>
<dbReference type="Proteomes" id="UP001479436">
    <property type="component" value="Unassembled WGS sequence"/>
</dbReference>
<evidence type="ECO:0000259" key="2">
    <source>
        <dbReference type="Pfam" id="PF09463"/>
    </source>
</evidence>
<dbReference type="Pfam" id="PF09463">
    <property type="entry name" value="Opy2"/>
    <property type="match status" value="1"/>
</dbReference>
<name>A0ABR2WLU6_9FUNG</name>
<evidence type="ECO:0000256" key="1">
    <source>
        <dbReference type="SAM" id="SignalP"/>
    </source>
</evidence>